<dbReference type="GO" id="GO:0005886">
    <property type="term" value="C:plasma membrane"/>
    <property type="evidence" value="ECO:0007669"/>
    <property type="project" value="UniProtKB-SubCell"/>
</dbReference>
<feature type="region of interest" description="Disordered" evidence="17">
    <location>
        <begin position="29"/>
        <end position="70"/>
    </location>
</feature>
<keyword evidence="8" id="KW-0812">Transmembrane</keyword>
<dbReference type="SUPFAM" id="SSF56112">
    <property type="entry name" value="Protein kinase-like (PK-like)"/>
    <property type="match status" value="1"/>
</dbReference>
<evidence type="ECO:0000256" key="15">
    <source>
        <dbReference type="ARBA" id="ARBA00048679"/>
    </source>
</evidence>
<dbReference type="EC" id="2.7.11.1" evidence="3"/>
<evidence type="ECO:0000256" key="5">
    <source>
        <dbReference type="ARBA" id="ARBA00022527"/>
    </source>
</evidence>
<dbReference type="Gene3D" id="1.10.510.10">
    <property type="entry name" value="Transferase(Phosphotransferase) domain 1"/>
    <property type="match status" value="1"/>
</dbReference>
<feature type="region of interest" description="Disordered" evidence="17">
    <location>
        <begin position="385"/>
        <end position="405"/>
    </location>
</feature>
<evidence type="ECO:0000259" key="18">
    <source>
        <dbReference type="PROSITE" id="PS50011"/>
    </source>
</evidence>
<evidence type="ECO:0000256" key="2">
    <source>
        <dbReference type="ARBA" id="ARBA00004236"/>
    </source>
</evidence>
<feature type="compositionally biased region" description="Basic and acidic residues" evidence="17">
    <location>
        <begin position="396"/>
        <end position="405"/>
    </location>
</feature>
<keyword evidence="11 16" id="KW-0067">ATP-binding</keyword>
<feature type="compositionally biased region" description="Basic and acidic residues" evidence="17">
    <location>
        <begin position="32"/>
        <end position="56"/>
    </location>
</feature>
<dbReference type="PANTHER" id="PTHR45621">
    <property type="entry name" value="OS01G0588500 PROTEIN-RELATED"/>
    <property type="match status" value="1"/>
</dbReference>
<feature type="binding site" evidence="16">
    <location>
        <position position="130"/>
    </location>
    <ligand>
        <name>ATP</name>
        <dbReference type="ChEBI" id="CHEBI:30616"/>
    </ligand>
</feature>
<keyword evidence="10" id="KW-0418">Kinase</keyword>
<dbReference type="InterPro" id="IPR017441">
    <property type="entry name" value="Protein_kinase_ATP_BS"/>
</dbReference>
<evidence type="ECO:0000256" key="10">
    <source>
        <dbReference type="ARBA" id="ARBA00022777"/>
    </source>
</evidence>
<evidence type="ECO:0000256" key="17">
    <source>
        <dbReference type="SAM" id="MobiDB-lite"/>
    </source>
</evidence>
<evidence type="ECO:0000256" key="1">
    <source>
        <dbReference type="ARBA" id="ARBA00004167"/>
    </source>
</evidence>
<dbReference type="PROSITE" id="PS00107">
    <property type="entry name" value="PROTEIN_KINASE_ATP"/>
    <property type="match status" value="1"/>
</dbReference>
<comment type="catalytic activity">
    <reaction evidence="15">
        <text>L-seryl-[protein] + ATP = O-phospho-L-seryl-[protein] + ADP + H(+)</text>
        <dbReference type="Rhea" id="RHEA:17989"/>
        <dbReference type="Rhea" id="RHEA-COMP:9863"/>
        <dbReference type="Rhea" id="RHEA-COMP:11604"/>
        <dbReference type="ChEBI" id="CHEBI:15378"/>
        <dbReference type="ChEBI" id="CHEBI:29999"/>
        <dbReference type="ChEBI" id="CHEBI:30616"/>
        <dbReference type="ChEBI" id="CHEBI:83421"/>
        <dbReference type="ChEBI" id="CHEBI:456216"/>
        <dbReference type="EC" id="2.7.11.1"/>
    </reaction>
</comment>
<keyword evidence="7" id="KW-0808">Transferase</keyword>
<keyword evidence="5" id="KW-0723">Serine/threonine-protein kinase</keyword>
<evidence type="ECO:0000256" key="13">
    <source>
        <dbReference type="ARBA" id="ARBA00023136"/>
    </source>
</evidence>
<dbReference type="CDD" id="cd14066">
    <property type="entry name" value="STKc_IRAK"/>
    <property type="match status" value="1"/>
</dbReference>
<proteinExistence type="predicted"/>
<evidence type="ECO:0000256" key="8">
    <source>
        <dbReference type="ARBA" id="ARBA00022692"/>
    </source>
</evidence>
<dbReference type="GO" id="GO:0004674">
    <property type="term" value="F:protein serine/threonine kinase activity"/>
    <property type="evidence" value="ECO:0007669"/>
    <property type="project" value="UniProtKB-KW"/>
</dbReference>
<keyword evidence="12" id="KW-1133">Transmembrane helix</keyword>
<accession>A0AAN7JQZ6</accession>
<feature type="domain" description="Protein kinase" evidence="18">
    <location>
        <begin position="95"/>
        <end position="380"/>
    </location>
</feature>
<protein>
    <recommendedName>
        <fullName evidence="3">non-specific serine/threonine protein kinase</fullName>
        <ecNumber evidence="3">2.7.11.1</ecNumber>
    </recommendedName>
</protein>
<dbReference type="InterPro" id="IPR000719">
    <property type="entry name" value="Prot_kinase_dom"/>
</dbReference>
<dbReference type="Proteomes" id="UP001345219">
    <property type="component" value="Chromosome 16"/>
</dbReference>
<evidence type="ECO:0000256" key="4">
    <source>
        <dbReference type="ARBA" id="ARBA00022475"/>
    </source>
</evidence>
<feature type="compositionally biased region" description="Polar residues" evidence="17">
    <location>
        <begin position="58"/>
        <end position="67"/>
    </location>
</feature>
<evidence type="ECO:0000256" key="16">
    <source>
        <dbReference type="PROSITE-ProRule" id="PRU10141"/>
    </source>
</evidence>
<evidence type="ECO:0000313" key="20">
    <source>
        <dbReference type="Proteomes" id="UP001345219"/>
    </source>
</evidence>
<reference evidence="19 20" key="1">
    <citation type="journal article" date="2023" name="Hortic Res">
        <title>Pangenome of water caltrop reveals structural variations and asymmetric subgenome divergence after allopolyploidization.</title>
        <authorList>
            <person name="Zhang X."/>
            <person name="Chen Y."/>
            <person name="Wang L."/>
            <person name="Yuan Y."/>
            <person name="Fang M."/>
            <person name="Shi L."/>
            <person name="Lu R."/>
            <person name="Comes H.P."/>
            <person name="Ma Y."/>
            <person name="Chen Y."/>
            <person name="Huang G."/>
            <person name="Zhou Y."/>
            <person name="Zheng Z."/>
            <person name="Qiu Y."/>
        </authorList>
    </citation>
    <scope>NUCLEOTIDE SEQUENCE [LARGE SCALE GENOMIC DNA]</scope>
    <source>
        <tissue evidence="19">Roots</tissue>
    </source>
</reference>
<dbReference type="FunFam" id="1.10.510.10:FF:000035">
    <property type="entry name" value="Putative receptor-like serine/threonine-protein kinase"/>
    <property type="match status" value="1"/>
</dbReference>
<dbReference type="InterPro" id="IPR050823">
    <property type="entry name" value="Plant_Ser_Thr_Prot_Kinase"/>
</dbReference>
<organism evidence="19 20">
    <name type="scientific">Trapa incisa</name>
    <dbReference type="NCBI Taxonomy" id="236973"/>
    <lineage>
        <taxon>Eukaryota</taxon>
        <taxon>Viridiplantae</taxon>
        <taxon>Streptophyta</taxon>
        <taxon>Embryophyta</taxon>
        <taxon>Tracheophyta</taxon>
        <taxon>Spermatophyta</taxon>
        <taxon>Magnoliopsida</taxon>
        <taxon>eudicotyledons</taxon>
        <taxon>Gunneridae</taxon>
        <taxon>Pentapetalae</taxon>
        <taxon>rosids</taxon>
        <taxon>malvids</taxon>
        <taxon>Myrtales</taxon>
        <taxon>Lythraceae</taxon>
        <taxon>Trapa</taxon>
    </lineage>
</organism>
<gene>
    <name evidence="19" type="ORF">SAY87_020519</name>
</gene>
<dbReference type="Pfam" id="PF07714">
    <property type="entry name" value="PK_Tyr_Ser-Thr"/>
    <property type="match status" value="1"/>
</dbReference>
<evidence type="ECO:0000256" key="6">
    <source>
        <dbReference type="ARBA" id="ARBA00022553"/>
    </source>
</evidence>
<keyword evidence="13" id="KW-0472">Membrane</keyword>
<dbReference type="InterPro" id="IPR001245">
    <property type="entry name" value="Ser-Thr/Tyr_kinase_cat_dom"/>
</dbReference>
<dbReference type="InterPro" id="IPR011009">
    <property type="entry name" value="Kinase-like_dom_sf"/>
</dbReference>
<evidence type="ECO:0000256" key="12">
    <source>
        <dbReference type="ARBA" id="ARBA00022989"/>
    </source>
</evidence>
<evidence type="ECO:0000256" key="9">
    <source>
        <dbReference type="ARBA" id="ARBA00022741"/>
    </source>
</evidence>
<comment type="catalytic activity">
    <reaction evidence="14">
        <text>L-threonyl-[protein] + ATP = O-phospho-L-threonyl-[protein] + ADP + H(+)</text>
        <dbReference type="Rhea" id="RHEA:46608"/>
        <dbReference type="Rhea" id="RHEA-COMP:11060"/>
        <dbReference type="Rhea" id="RHEA-COMP:11605"/>
        <dbReference type="ChEBI" id="CHEBI:15378"/>
        <dbReference type="ChEBI" id="CHEBI:30013"/>
        <dbReference type="ChEBI" id="CHEBI:30616"/>
        <dbReference type="ChEBI" id="CHEBI:61977"/>
        <dbReference type="ChEBI" id="CHEBI:456216"/>
        <dbReference type="EC" id="2.7.11.1"/>
    </reaction>
</comment>
<evidence type="ECO:0000256" key="3">
    <source>
        <dbReference type="ARBA" id="ARBA00012513"/>
    </source>
</evidence>
<dbReference type="PROSITE" id="PS50011">
    <property type="entry name" value="PROTEIN_KINASE_DOM"/>
    <property type="match status" value="1"/>
</dbReference>
<comment type="caution">
    <text evidence="19">The sequence shown here is derived from an EMBL/GenBank/DDBJ whole genome shotgun (WGS) entry which is preliminary data.</text>
</comment>
<keyword evidence="20" id="KW-1185">Reference proteome</keyword>
<comment type="subcellular location">
    <subcellularLocation>
        <location evidence="2">Cell membrane</location>
    </subcellularLocation>
    <subcellularLocation>
        <location evidence="1">Membrane</location>
        <topology evidence="1">Single-pass membrane protein</topology>
    </subcellularLocation>
</comment>
<keyword evidence="4" id="KW-1003">Cell membrane</keyword>
<keyword evidence="9 16" id="KW-0547">Nucleotide-binding</keyword>
<dbReference type="GO" id="GO:0005524">
    <property type="term" value="F:ATP binding"/>
    <property type="evidence" value="ECO:0007669"/>
    <property type="project" value="UniProtKB-UniRule"/>
</dbReference>
<sequence length="405" mass="45385">MLFSCVCIHTYILKIIPEMSCFYFKGKSKSKQKPESAPELEGQDRPRTSGKSERPSKSLGSLPSTPKSIPDLYKEKEHTLRVFSYEELREATNGFNRLLKIGEGGFGSVYKGTVRPVNGKGQPLVVAIKKLKSKSLQGHKEWMSEIQFLGAVNHPNLVNLLGYCSDETEHGLQLLLVYEYMAKRSLDDHLFSRGLPPIPWKTRLEIILGAAQGLAHLHEGMEIKVIFRDFKSSNVLLDNNFNAKLSDFGMVREGPVGDHTHVTTRIIGTFGYAAPEYVKTGHLTIHSDIWTFGIVLYEIITGRRAVERSRPVNEQKLLDWVKGFPVDSQRFTIIVDPKLRGQYSLTSVRKVARLAEMCLIKNHKERPTMGQIISVLKDAIADCNGASSSGSKSRGSSREVKQAVR</sequence>
<evidence type="ECO:0000313" key="19">
    <source>
        <dbReference type="EMBL" id="KAK4751721.1"/>
    </source>
</evidence>
<dbReference type="Gene3D" id="3.30.200.20">
    <property type="entry name" value="Phosphorylase Kinase, domain 1"/>
    <property type="match status" value="1"/>
</dbReference>
<evidence type="ECO:0000256" key="14">
    <source>
        <dbReference type="ARBA" id="ARBA00047899"/>
    </source>
</evidence>
<evidence type="ECO:0000256" key="11">
    <source>
        <dbReference type="ARBA" id="ARBA00022840"/>
    </source>
</evidence>
<dbReference type="AlphaFoldDB" id="A0AAN7JQZ6"/>
<keyword evidence="6" id="KW-0597">Phosphoprotein</keyword>
<name>A0AAN7JQZ6_9MYRT</name>
<evidence type="ECO:0000256" key="7">
    <source>
        <dbReference type="ARBA" id="ARBA00022679"/>
    </source>
</evidence>
<dbReference type="EMBL" id="JAXIOK010000016">
    <property type="protein sequence ID" value="KAK4751721.1"/>
    <property type="molecule type" value="Genomic_DNA"/>
</dbReference>